<dbReference type="InterPro" id="IPR033480">
    <property type="entry name" value="sCache_2"/>
</dbReference>
<dbReference type="SUPFAM" id="SSF58104">
    <property type="entry name" value="Methyl-accepting chemotaxis protein (MCP) signaling domain"/>
    <property type="match status" value="1"/>
</dbReference>
<comment type="similarity">
    <text evidence="7">Belongs to the methyl-accepting chemotaxis (MCP) protein family.</text>
</comment>
<evidence type="ECO:0000259" key="10">
    <source>
        <dbReference type="PROSITE" id="PS50111"/>
    </source>
</evidence>
<dbReference type="RefSeq" id="WP_039461611.1">
    <property type="nucleotide sequence ID" value="NZ_JWLZ01000154.1"/>
</dbReference>
<dbReference type="SMART" id="SM00304">
    <property type="entry name" value="HAMP"/>
    <property type="match status" value="2"/>
</dbReference>
<evidence type="ECO:0000313" key="12">
    <source>
        <dbReference type="EMBL" id="KHT63613.1"/>
    </source>
</evidence>
<dbReference type="CDD" id="cd11386">
    <property type="entry name" value="MCP_signal"/>
    <property type="match status" value="1"/>
</dbReference>
<dbReference type="EMBL" id="JWLZ01000154">
    <property type="protein sequence ID" value="KHT63613.1"/>
    <property type="molecule type" value="Genomic_DNA"/>
</dbReference>
<dbReference type="PANTHER" id="PTHR32089">
    <property type="entry name" value="METHYL-ACCEPTING CHEMOTAXIS PROTEIN MCPB"/>
    <property type="match status" value="1"/>
</dbReference>
<protein>
    <submittedName>
        <fullName evidence="12">Chemotaxis protein</fullName>
    </submittedName>
</protein>
<reference evidence="12 13" key="1">
    <citation type="submission" date="2014-12" db="EMBL/GenBank/DDBJ databases">
        <title>Genome sequencing of Photobacterium gaetbulicola AD005a.</title>
        <authorList>
            <person name="Adrian T.G.S."/>
            <person name="Chan K.G."/>
        </authorList>
    </citation>
    <scope>NUCLEOTIDE SEQUENCE [LARGE SCALE GENOMIC DNA]</scope>
    <source>
        <strain evidence="12 13">AD005a</strain>
    </source>
</reference>
<dbReference type="Pfam" id="PF00015">
    <property type="entry name" value="MCPsignal"/>
    <property type="match status" value="1"/>
</dbReference>
<sequence length="543" mass="58969">MNALSIKQRLVLLILIAVSSLLLATLLAVFDKRDSMLDERKNQIQILVETAETLVSSLHQQALQGQISNDEAKQRAISALNAMRYGDNGYFMVYDMTSTMVNHPINPTLNGKDLSKLEDINGVLIVKEQVIAAKQGGGFVSYHWKKASQDETPYPKIAYSLAFEPWGWVLNTGLYTDDVDTLFYQDVRNLMSLVALLTLLLIAVSLYINKTITSPLAHLQATLHQAGTNLDLTLRLAVEGKNEISAVGLAFNTLMAAFESTLQAIHAGAQQLEGQATKLEKLSSHIVGASNQQSDDTNSIAALVEEFSQSIHTISHDADTMKSLSNESGVKASEGASSMRAAIDNLNDMSQKSRRSSQAISALDQHSKQIEGIVSVINDVAEQTNLLALNAAIEAARAGEQGRGFAVVADEVRNLAVRTSDSTKQIASTIQELRSGIETTVLHIEDNVSAVSDNLSQTTEAENQVGEMHQMSQALNNLIEEISCSLHEQSIANQELAQRIQQIAEMATNNLQSATDVEGTAKDVTSLVSSFHLSISKFKVAHQ</sequence>
<dbReference type="SMART" id="SM01049">
    <property type="entry name" value="Cache_2"/>
    <property type="match status" value="1"/>
</dbReference>
<dbReference type="Gene3D" id="3.30.450.20">
    <property type="entry name" value="PAS domain"/>
    <property type="match status" value="1"/>
</dbReference>
<evidence type="ECO:0000256" key="2">
    <source>
        <dbReference type="ARBA" id="ARBA00022475"/>
    </source>
</evidence>
<accession>A0A0B9G4H3</accession>
<evidence type="ECO:0000256" key="6">
    <source>
        <dbReference type="ARBA" id="ARBA00023224"/>
    </source>
</evidence>
<dbReference type="InterPro" id="IPR003660">
    <property type="entry name" value="HAMP_dom"/>
</dbReference>
<evidence type="ECO:0000313" key="13">
    <source>
        <dbReference type="Proteomes" id="UP000031278"/>
    </source>
</evidence>
<dbReference type="FunFam" id="1.10.287.950:FF:000001">
    <property type="entry name" value="Methyl-accepting chemotaxis sensory transducer"/>
    <property type="match status" value="1"/>
</dbReference>
<keyword evidence="4 9" id="KW-1133">Transmembrane helix</keyword>
<evidence type="ECO:0000256" key="1">
    <source>
        <dbReference type="ARBA" id="ARBA00004651"/>
    </source>
</evidence>
<gene>
    <name evidence="12" type="ORF">RJ45_11315</name>
</gene>
<dbReference type="Pfam" id="PF00672">
    <property type="entry name" value="HAMP"/>
    <property type="match status" value="1"/>
</dbReference>
<evidence type="ECO:0000259" key="11">
    <source>
        <dbReference type="PROSITE" id="PS50885"/>
    </source>
</evidence>
<keyword evidence="5 9" id="KW-0472">Membrane</keyword>
<dbReference type="Proteomes" id="UP000031278">
    <property type="component" value="Unassembled WGS sequence"/>
</dbReference>
<evidence type="ECO:0000256" key="3">
    <source>
        <dbReference type="ARBA" id="ARBA00022692"/>
    </source>
</evidence>
<dbReference type="PANTHER" id="PTHR32089:SF119">
    <property type="entry name" value="METHYL-ACCEPTING CHEMOTAXIS PROTEIN CTPL"/>
    <property type="match status" value="1"/>
</dbReference>
<evidence type="ECO:0000256" key="9">
    <source>
        <dbReference type="SAM" id="Phobius"/>
    </source>
</evidence>
<keyword evidence="3 9" id="KW-0812">Transmembrane</keyword>
<evidence type="ECO:0000256" key="7">
    <source>
        <dbReference type="ARBA" id="ARBA00029447"/>
    </source>
</evidence>
<comment type="caution">
    <text evidence="12">The sequence shown here is derived from an EMBL/GenBank/DDBJ whole genome shotgun (WGS) entry which is preliminary data.</text>
</comment>
<dbReference type="InterPro" id="IPR004089">
    <property type="entry name" value="MCPsignal_dom"/>
</dbReference>
<feature type="domain" description="HAMP" evidence="11">
    <location>
        <begin position="210"/>
        <end position="263"/>
    </location>
</feature>
<dbReference type="Pfam" id="PF17200">
    <property type="entry name" value="sCache_2"/>
    <property type="match status" value="1"/>
</dbReference>
<dbReference type="Gene3D" id="1.10.287.950">
    <property type="entry name" value="Methyl-accepting chemotaxis protein"/>
    <property type="match status" value="1"/>
</dbReference>
<proteinExistence type="inferred from homology"/>
<evidence type="ECO:0000256" key="5">
    <source>
        <dbReference type="ARBA" id="ARBA00023136"/>
    </source>
</evidence>
<dbReference type="PROSITE" id="PS50885">
    <property type="entry name" value="HAMP"/>
    <property type="match status" value="1"/>
</dbReference>
<evidence type="ECO:0000256" key="4">
    <source>
        <dbReference type="ARBA" id="ARBA00022989"/>
    </source>
</evidence>
<feature type="domain" description="Methyl-accepting transducer" evidence="10">
    <location>
        <begin position="268"/>
        <end position="504"/>
    </location>
</feature>
<keyword evidence="2" id="KW-1003">Cell membrane</keyword>
<dbReference type="GO" id="GO:0007165">
    <property type="term" value="P:signal transduction"/>
    <property type="evidence" value="ECO:0007669"/>
    <property type="project" value="UniProtKB-KW"/>
</dbReference>
<feature type="transmembrane region" description="Helical" evidence="9">
    <location>
        <begin position="190"/>
        <end position="208"/>
    </location>
</feature>
<dbReference type="GO" id="GO:0005886">
    <property type="term" value="C:plasma membrane"/>
    <property type="evidence" value="ECO:0007669"/>
    <property type="project" value="UniProtKB-SubCell"/>
</dbReference>
<dbReference type="AlphaFoldDB" id="A0A0B9G4H3"/>
<organism evidence="12 13">
    <name type="scientific">Photobacterium gaetbulicola</name>
    <dbReference type="NCBI Taxonomy" id="1295392"/>
    <lineage>
        <taxon>Bacteria</taxon>
        <taxon>Pseudomonadati</taxon>
        <taxon>Pseudomonadota</taxon>
        <taxon>Gammaproteobacteria</taxon>
        <taxon>Vibrionales</taxon>
        <taxon>Vibrionaceae</taxon>
        <taxon>Photobacterium</taxon>
    </lineage>
</organism>
<comment type="subcellular location">
    <subcellularLocation>
        <location evidence="1">Cell membrane</location>
        <topology evidence="1">Multi-pass membrane protein</topology>
    </subcellularLocation>
</comment>
<name>A0A0B9G4H3_9GAMM</name>
<dbReference type="SMART" id="SM00283">
    <property type="entry name" value="MA"/>
    <property type="match status" value="1"/>
</dbReference>
<dbReference type="GO" id="GO:0006935">
    <property type="term" value="P:chemotaxis"/>
    <property type="evidence" value="ECO:0007669"/>
    <property type="project" value="UniProtKB-ARBA"/>
</dbReference>
<dbReference type="PROSITE" id="PS50111">
    <property type="entry name" value="CHEMOTAXIS_TRANSDUC_2"/>
    <property type="match status" value="1"/>
</dbReference>
<evidence type="ECO:0000256" key="8">
    <source>
        <dbReference type="PROSITE-ProRule" id="PRU00284"/>
    </source>
</evidence>
<keyword evidence="6 8" id="KW-0807">Transducer</keyword>